<dbReference type="GeneID" id="25906774"/>
<feature type="compositionally biased region" description="Low complexity" evidence="1">
    <location>
        <begin position="153"/>
        <end position="165"/>
    </location>
</feature>
<dbReference type="RefSeq" id="XP_014155308.1">
    <property type="nucleotide sequence ID" value="XM_014299833.1"/>
</dbReference>
<reference evidence="2 3" key="1">
    <citation type="submission" date="2011-02" db="EMBL/GenBank/DDBJ databases">
        <title>The Genome Sequence of Sphaeroforma arctica JP610.</title>
        <authorList>
            <consortium name="The Broad Institute Genome Sequencing Platform"/>
            <person name="Russ C."/>
            <person name="Cuomo C."/>
            <person name="Young S.K."/>
            <person name="Zeng Q."/>
            <person name="Gargeya S."/>
            <person name="Alvarado L."/>
            <person name="Berlin A."/>
            <person name="Chapman S.B."/>
            <person name="Chen Z."/>
            <person name="Freedman E."/>
            <person name="Gellesch M."/>
            <person name="Goldberg J."/>
            <person name="Griggs A."/>
            <person name="Gujja S."/>
            <person name="Heilman E."/>
            <person name="Heiman D."/>
            <person name="Howarth C."/>
            <person name="Mehta T."/>
            <person name="Neiman D."/>
            <person name="Pearson M."/>
            <person name="Roberts A."/>
            <person name="Saif S."/>
            <person name="Shea T."/>
            <person name="Shenoy N."/>
            <person name="Sisk P."/>
            <person name="Stolte C."/>
            <person name="Sykes S."/>
            <person name="White J."/>
            <person name="Yandava C."/>
            <person name="Burger G."/>
            <person name="Gray M.W."/>
            <person name="Holland P.W.H."/>
            <person name="King N."/>
            <person name="Lang F.B.F."/>
            <person name="Roger A.J."/>
            <person name="Ruiz-Trillo I."/>
            <person name="Haas B."/>
            <person name="Nusbaum C."/>
            <person name="Birren B."/>
        </authorList>
    </citation>
    <scope>NUCLEOTIDE SEQUENCE [LARGE SCALE GENOMIC DNA]</scope>
    <source>
        <strain evidence="2 3">JP610</strain>
    </source>
</reference>
<evidence type="ECO:0000256" key="1">
    <source>
        <dbReference type="SAM" id="MobiDB-lite"/>
    </source>
</evidence>
<dbReference type="AlphaFoldDB" id="A0A0L0FXW6"/>
<name>A0A0L0FXW6_9EUKA</name>
<feature type="region of interest" description="Disordered" evidence="1">
    <location>
        <begin position="229"/>
        <end position="299"/>
    </location>
</feature>
<dbReference type="EMBL" id="KQ242036">
    <property type="protein sequence ID" value="KNC81406.1"/>
    <property type="molecule type" value="Genomic_DNA"/>
</dbReference>
<protein>
    <submittedName>
        <fullName evidence="2">Uncharacterized protein</fullName>
    </submittedName>
</protein>
<evidence type="ECO:0000313" key="2">
    <source>
        <dbReference type="EMBL" id="KNC81406.1"/>
    </source>
</evidence>
<proteinExistence type="predicted"/>
<sequence length="325" mass="34796">MPSTPSVSNHASRRRVQTEPHIAAAIVRHMAENPSSRNRNANKLTGSKTTRLLRPDSLYVDAVVSSYAVLEEGSHGLLMGRGPSVSGNRDEINLDSNYAEVVSSTTSNIKSSELLRKQGSARTEVYTSPDISPLTRSALEVTRGHSLSVELASSGNDSRISSSGGENQPNTQYVDVVSPERSHPISKSHSRPRAILSKAQTLPESSSAANDSVYVNDVPSSARAQAQISENVAPLPRDYAAPRMRPKSTPHNRVEKPDNNYVSVVPSPYASVSGSGASVQRSATIPSRPVDTSPHGSEYVDVVSVTTKHRGWSPSTVQVLNGKPD</sequence>
<gene>
    <name evidence="2" type="ORF">SARC_06270</name>
</gene>
<accession>A0A0L0FXW6</accession>
<organism evidence="2 3">
    <name type="scientific">Sphaeroforma arctica JP610</name>
    <dbReference type="NCBI Taxonomy" id="667725"/>
    <lineage>
        <taxon>Eukaryota</taxon>
        <taxon>Ichthyosporea</taxon>
        <taxon>Ichthyophonida</taxon>
        <taxon>Sphaeroforma</taxon>
    </lineage>
</organism>
<feature type="region of interest" description="Disordered" evidence="1">
    <location>
        <begin position="151"/>
        <end position="194"/>
    </location>
</feature>
<feature type="region of interest" description="Disordered" evidence="1">
    <location>
        <begin position="1"/>
        <end position="49"/>
    </location>
</feature>
<dbReference type="Proteomes" id="UP000054560">
    <property type="component" value="Unassembled WGS sequence"/>
</dbReference>
<evidence type="ECO:0000313" key="3">
    <source>
        <dbReference type="Proteomes" id="UP000054560"/>
    </source>
</evidence>
<feature type="compositionally biased region" description="Polar residues" evidence="1">
    <location>
        <begin position="1"/>
        <end position="10"/>
    </location>
</feature>
<feature type="compositionally biased region" description="Polar residues" evidence="1">
    <location>
        <begin position="33"/>
        <end position="49"/>
    </location>
</feature>
<keyword evidence="3" id="KW-1185">Reference proteome</keyword>
<feature type="compositionally biased region" description="Low complexity" evidence="1">
    <location>
        <begin position="261"/>
        <end position="279"/>
    </location>
</feature>